<evidence type="ECO:0000313" key="3">
    <source>
        <dbReference type="Proteomes" id="UP000613255"/>
    </source>
</evidence>
<reference evidence="2" key="1">
    <citation type="submission" date="2020-12" db="EMBL/GenBank/DDBJ databases">
        <title>Pontibaca salina gen. nov., sp. nov., isolated from marine sediment.</title>
        <authorList>
            <person name="Bo J."/>
            <person name="Wang S."/>
            <person name="Song X."/>
            <person name="Du Z."/>
        </authorList>
    </citation>
    <scope>NUCLEOTIDE SEQUENCE</scope>
    <source>
        <strain evidence="2">S1109L</strain>
    </source>
</reference>
<dbReference type="Proteomes" id="UP000613255">
    <property type="component" value="Unassembled WGS sequence"/>
</dbReference>
<keyword evidence="3" id="KW-1185">Reference proteome</keyword>
<sequence length="337" mass="36789">MTALKEYQRLEATGFWRATPEEQHREVIVSIGDATLVLSDMSDRALAHWSLAALERVNPGVRPAIYHPDGDPGETLELAETEATMIDAIERLRRAVERARPRPGRLRQIGMLALFALLATALVFWLPDALLRHTISVVPDIRRQDIGRALLTRIERNAGPACSNADTAAPLAALARRTGARKLVVLRRAPRDSLHLPGGVVLLSRALIEKQEDPAVVAGHILAERARAAQRDPLARLLANAGPLASFRLLTTGELTDATLDHHAERLLADPDIPLAEETLRDAFATAQVPSAPFARSRGNTGETMLALIKDDPMAGQYPAPVLPDRDWILLQTICGN</sequence>
<dbReference type="RefSeq" id="WP_198686829.1">
    <property type="nucleotide sequence ID" value="NZ_JAEIJD010000014.1"/>
</dbReference>
<evidence type="ECO:0008006" key="4">
    <source>
        <dbReference type="Google" id="ProtNLM"/>
    </source>
</evidence>
<keyword evidence="1" id="KW-0472">Membrane</keyword>
<evidence type="ECO:0000256" key="1">
    <source>
        <dbReference type="SAM" id="Phobius"/>
    </source>
</evidence>
<dbReference type="AlphaFoldDB" id="A0A934HV31"/>
<comment type="caution">
    <text evidence="2">The sequence shown here is derived from an EMBL/GenBank/DDBJ whole genome shotgun (WGS) entry which is preliminary data.</text>
</comment>
<keyword evidence="1" id="KW-1133">Transmembrane helix</keyword>
<evidence type="ECO:0000313" key="2">
    <source>
        <dbReference type="EMBL" id="MBI6630803.1"/>
    </source>
</evidence>
<accession>A0A934HV31</accession>
<name>A0A934HV31_9RHOB</name>
<organism evidence="2 3">
    <name type="scientific">Pontibaca salina</name>
    <dbReference type="NCBI Taxonomy" id="2795731"/>
    <lineage>
        <taxon>Bacteria</taxon>
        <taxon>Pseudomonadati</taxon>
        <taxon>Pseudomonadota</taxon>
        <taxon>Alphaproteobacteria</taxon>
        <taxon>Rhodobacterales</taxon>
        <taxon>Roseobacteraceae</taxon>
        <taxon>Pontibaca</taxon>
    </lineage>
</organism>
<feature type="transmembrane region" description="Helical" evidence="1">
    <location>
        <begin position="109"/>
        <end position="126"/>
    </location>
</feature>
<gene>
    <name evidence="2" type="ORF">JAO82_13030</name>
</gene>
<keyword evidence="1" id="KW-0812">Transmembrane</keyword>
<protein>
    <recommendedName>
        <fullName evidence="4">Peptidase M48 domain-containing protein</fullName>
    </recommendedName>
</protein>
<proteinExistence type="predicted"/>
<dbReference type="EMBL" id="JAEIJD010000014">
    <property type="protein sequence ID" value="MBI6630803.1"/>
    <property type="molecule type" value="Genomic_DNA"/>
</dbReference>